<feature type="compositionally biased region" description="Gly residues" evidence="1">
    <location>
        <begin position="49"/>
        <end position="66"/>
    </location>
</feature>
<keyword evidence="4" id="KW-1185">Reference proteome</keyword>
<evidence type="ECO:0000313" key="3">
    <source>
        <dbReference type="EMBL" id="PLB36791.1"/>
    </source>
</evidence>
<evidence type="ECO:0000313" key="4">
    <source>
        <dbReference type="Proteomes" id="UP000234585"/>
    </source>
</evidence>
<dbReference type="AlphaFoldDB" id="A0A2I2F848"/>
<feature type="signal peptide" evidence="2">
    <location>
        <begin position="1"/>
        <end position="15"/>
    </location>
</feature>
<gene>
    <name evidence="3" type="ORF">BDW47DRAFT_126933</name>
</gene>
<name>A0A2I2F848_ASPCN</name>
<protein>
    <submittedName>
        <fullName evidence="3">Uncharacterized protein</fullName>
    </submittedName>
</protein>
<feature type="chain" id="PRO_5014179511" evidence="2">
    <location>
        <begin position="16"/>
        <end position="178"/>
    </location>
</feature>
<keyword evidence="2" id="KW-0732">Signal</keyword>
<feature type="compositionally biased region" description="Gly residues" evidence="1">
    <location>
        <begin position="126"/>
        <end position="138"/>
    </location>
</feature>
<evidence type="ECO:0000256" key="1">
    <source>
        <dbReference type="SAM" id="MobiDB-lite"/>
    </source>
</evidence>
<sequence>MKLSTILPFVALAAAAPTQNEQNDSINPTLNHLTKPLARDDPHIPNNGYGNGNNGYGHGNNGNGNGGHHRGNWKRDIEDKEDNINPALNHLTKPLARDDPHIPHNGCNGGRGNWKRDDPHIQNNGCGNGNNGYGNGDNRGGHHRGGWKREEEGNGGGNGNGNGNGNGQGHGNAGNGNW</sequence>
<feature type="compositionally biased region" description="Gly residues" evidence="1">
    <location>
        <begin position="154"/>
        <end position="178"/>
    </location>
</feature>
<organism evidence="3 4">
    <name type="scientific">Aspergillus candidus</name>
    <dbReference type="NCBI Taxonomy" id="41067"/>
    <lineage>
        <taxon>Eukaryota</taxon>
        <taxon>Fungi</taxon>
        <taxon>Dikarya</taxon>
        <taxon>Ascomycota</taxon>
        <taxon>Pezizomycotina</taxon>
        <taxon>Eurotiomycetes</taxon>
        <taxon>Eurotiomycetidae</taxon>
        <taxon>Eurotiales</taxon>
        <taxon>Aspergillaceae</taxon>
        <taxon>Aspergillus</taxon>
        <taxon>Aspergillus subgen. Circumdati</taxon>
    </lineage>
</organism>
<proteinExistence type="predicted"/>
<dbReference type="RefSeq" id="XP_024670803.1">
    <property type="nucleotide sequence ID" value="XM_024816644.1"/>
</dbReference>
<dbReference type="GeneID" id="36523804"/>
<reference evidence="3 4" key="1">
    <citation type="submission" date="2017-12" db="EMBL/GenBank/DDBJ databases">
        <authorList>
            <consortium name="DOE Joint Genome Institute"/>
            <person name="Haridas S."/>
            <person name="Kjaerbolling I."/>
            <person name="Vesth T.C."/>
            <person name="Frisvad J.C."/>
            <person name="Nybo J.L."/>
            <person name="Theobald S."/>
            <person name="Kuo A."/>
            <person name="Bowyer P."/>
            <person name="Matsuda Y."/>
            <person name="Mondo S."/>
            <person name="Lyhne E.K."/>
            <person name="Kogle M.E."/>
            <person name="Clum A."/>
            <person name="Lipzen A."/>
            <person name="Salamov A."/>
            <person name="Ngan C.Y."/>
            <person name="Daum C."/>
            <person name="Chiniquy J."/>
            <person name="Barry K."/>
            <person name="LaButti K."/>
            <person name="Simmons B.A."/>
            <person name="Magnuson J.K."/>
            <person name="Mortensen U.H."/>
            <person name="Larsen T.O."/>
            <person name="Grigoriev I.V."/>
            <person name="Baker S.E."/>
            <person name="Andersen M.R."/>
            <person name="Nordberg H.P."/>
            <person name="Cantor M.N."/>
            <person name="Hua S.X."/>
        </authorList>
    </citation>
    <scope>NUCLEOTIDE SEQUENCE [LARGE SCALE GENOMIC DNA]</scope>
    <source>
        <strain evidence="3 4">CBS 102.13</strain>
    </source>
</reference>
<evidence type="ECO:0000256" key="2">
    <source>
        <dbReference type="SAM" id="SignalP"/>
    </source>
</evidence>
<accession>A0A2I2F848</accession>
<feature type="region of interest" description="Disordered" evidence="1">
    <location>
        <begin position="41"/>
        <end position="74"/>
    </location>
</feature>
<feature type="region of interest" description="Disordered" evidence="1">
    <location>
        <begin position="93"/>
        <end position="178"/>
    </location>
</feature>
<dbReference type="OrthoDB" id="10478826at2759"/>
<dbReference type="EMBL" id="KZ559148">
    <property type="protein sequence ID" value="PLB36791.1"/>
    <property type="molecule type" value="Genomic_DNA"/>
</dbReference>
<dbReference type="Proteomes" id="UP000234585">
    <property type="component" value="Unassembled WGS sequence"/>
</dbReference>